<dbReference type="InterPro" id="IPR012903">
    <property type="entry name" value="Nif11"/>
</dbReference>
<keyword evidence="3" id="KW-1185">Reference proteome</keyword>
<comment type="caution">
    <text evidence="2">The sequence shown here is derived from an EMBL/GenBank/DDBJ whole genome shotgun (WGS) entry which is preliminary data.</text>
</comment>
<name>A0A928VJS1_9CYAN</name>
<accession>A0A928VJS1</accession>
<feature type="domain" description="Nif11" evidence="1">
    <location>
        <begin position="1"/>
        <end position="48"/>
    </location>
</feature>
<proteinExistence type="predicted"/>
<reference evidence="2" key="1">
    <citation type="submission" date="2020-10" db="EMBL/GenBank/DDBJ databases">
        <authorList>
            <person name="Castelo-Branco R."/>
            <person name="Eusebio N."/>
            <person name="Adriana R."/>
            <person name="Vieira A."/>
            <person name="Brugerolle De Fraissinette N."/>
            <person name="Rezende De Castro R."/>
            <person name="Schneider M.P."/>
            <person name="Vasconcelos V."/>
            <person name="Leao P.N."/>
        </authorList>
    </citation>
    <scope>NUCLEOTIDE SEQUENCE</scope>
    <source>
        <strain evidence="2">LEGE 11480</strain>
    </source>
</reference>
<dbReference type="Pfam" id="PF07862">
    <property type="entry name" value="Nif11"/>
    <property type="match status" value="1"/>
</dbReference>
<evidence type="ECO:0000313" key="2">
    <source>
        <dbReference type="EMBL" id="MBE9029871.1"/>
    </source>
</evidence>
<dbReference type="EMBL" id="JADEXQ010000024">
    <property type="protein sequence ID" value="MBE9029871.1"/>
    <property type="molecule type" value="Genomic_DNA"/>
</dbReference>
<dbReference type="InterPro" id="IPR022516">
    <property type="entry name" value="CHP03798_Ocin"/>
</dbReference>
<dbReference type="NCBIfam" id="TIGR03798">
    <property type="entry name" value="leader_Nif11"/>
    <property type="match status" value="1"/>
</dbReference>
<evidence type="ECO:0000313" key="3">
    <source>
        <dbReference type="Proteomes" id="UP000625316"/>
    </source>
</evidence>
<dbReference type="AlphaFoldDB" id="A0A928VJS1"/>
<sequence>MSAKSAERFLCAVSQDQWLRDRFNEIESPDEFVRLSHQLGYCFTAAELKTIISEQSQGVILRRHTGVWKWLRDVQWM</sequence>
<protein>
    <submittedName>
        <fullName evidence="2">Nif11-like leader peptide family natural product</fullName>
    </submittedName>
</protein>
<dbReference type="RefSeq" id="WP_264324693.1">
    <property type="nucleotide sequence ID" value="NZ_JADEXQ010000024.1"/>
</dbReference>
<organism evidence="2 3">
    <name type="scientific">Romeriopsis navalis LEGE 11480</name>
    <dbReference type="NCBI Taxonomy" id="2777977"/>
    <lineage>
        <taxon>Bacteria</taxon>
        <taxon>Bacillati</taxon>
        <taxon>Cyanobacteriota</taxon>
        <taxon>Cyanophyceae</taxon>
        <taxon>Leptolyngbyales</taxon>
        <taxon>Leptolyngbyaceae</taxon>
        <taxon>Romeriopsis</taxon>
        <taxon>Romeriopsis navalis</taxon>
    </lineage>
</organism>
<gene>
    <name evidence="2" type="ORF">IQ266_09040</name>
</gene>
<dbReference type="Proteomes" id="UP000625316">
    <property type="component" value="Unassembled WGS sequence"/>
</dbReference>
<evidence type="ECO:0000259" key="1">
    <source>
        <dbReference type="Pfam" id="PF07862"/>
    </source>
</evidence>